<evidence type="ECO:0000256" key="10">
    <source>
        <dbReference type="ARBA" id="ARBA00023242"/>
    </source>
</evidence>
<dbReference type="Proteomes" id="UP001497623">
    <property type="component" value="Unassembled WGS sequence"/>
</dbReference>
<name>A0AAV2SL23_MEGNR</name>
<evidence type="ECO:0000256" key="1">
    <source>
        <dbReference type="ARBA" id="ARBA00004123"/>
    </source>
</evidence>
<keyword evidence="9" id="KW-0804">Transcription</keyword>
<dbReference type="GO" id="GO:0008270">
    <property type="term" value="F:zinc ion binding"/>
    <property type="evidence" value="ECO:0007669"/>
    <property type="project" value="UniProtKB-KW"/>
</dbReference>
<keyword evidence="4" id="KW-0677">Repeat</keyword>
<keyword evidence="14" id="KW-1185">Reference proteome</keyword>
<dbReference type="SUPFAM" id="SSF57667">
    <property type="entry name" value="beta-beta-alpha zinc fingers"/>
    <property type="match status" value="4"/>
</dbReference>
<evidence type="ECO:0000256" key="5">
    <source>
        <dbReference type="ARBA" id="ARBA00022771"/>
    </source>
</evidence>
<gene>
    <name evidence="13" type="ORF">MNOR_LOCUS37648</name>
</gene>
<dbReference type="FunFam" id="3.30.160.60:FF:000446">
    <property type="entry name" value="Zinc finger protein"/>
    <property type="match status" value="1"/>
</dbReference>
<feature type="non-terminal residue" evidence="13">
    <location>
        <position position="250"/>
    </location>
</feature>
<sequence>MDSDEDDLESVGDIFECGVCNKEYSSKETLLAHLETHEGVQFMLLHEVDEEDEHKIHLKYECPYCPLPFESAEDLDHHIKDHFKKENKSKGQNYKDYGRRKDYVCDICGKRYERNFALQHHIQVVHLDNKRFACKVCDKRFAISGTLKKHMNIHNNARPYKCKECKYSCNQRGTLVRHVQRKHLKEKRYGCEICGKLFVTKYEVFQHHSKGHNEDLLQCTLCEYKCKDVDILKNHLRIHNETPYKCKLCS</sequence>
<dbReference type="GO" id="GO:0000978">
    <property type="term" value="F:RNA polymerase II cis-regulatory region sequence-specific DNA binding"/>
    <property type="evidence" value="ECO:0007669"/>
    <property type="project" value="TreeGrafter"/>
</dbReference>
<comment type="caution">
    <text evidence="13">The sequence shown here is derived from an EMBL/GenBank/DDBJ whole genome shotgun (WGS) entry which is preliminary data.</text>
</comment>
<evidence type="ECO:0000256" key="2">
    <source>
        <dbReference type="ARBA" id="ARBA00006991"/>
    </source>
</evidence>
<dbReference type="AlphaFoldDB" id="A0AAV2SL23"/>
<feature type="domain" description="C2H2-type" evidence="12">
    <location>
        <begin position="132"/>
        <end position="159"/>
    </location>
</feature>
<dbReference type="Pfam" id="PF00096">
    <property type="entry name" value="zf-C2H2"/>
    <property type="match status" value="3"/>
</dbReference>
<reference evidence="13 14" key="1">
    <citation type="submission" date="2024-05" db="EMBL/GenBank/DDBJ databases">
        <authorList>
            <person name="Wallberg A."/>
        </authorList>
    </citation>
    <scope>NUCLEOTIDE SEQUENCE [LARGE SCALE GENOMIC DNA]</scope>
</reference>
<evidence type="ECO:0000256" key="11">
    <source>
        <dbReference type="PROSITE-ProRule" id="PRU00042"/>
    </source>
</evidence>
<proteinExistence type="inferred from homology"/>
<dbReference type="InterPro" id="IPR036236">
    <property type="entry name" value="Znf_C2H2_sf"/>
</dbReference>
<dbReference type="GO" id="GO:0005634">
    <property type="term" value="C:nucleus"/>
    <property type="evidence" value="ECO:0007669"/>
    <property type="project" value="UniProtKB-SubCell"/>
</dbReference>
<protein>
    <recommendedName>
        <fullName evidence="12">C2H2-type domain-containing protein</fullName>
    </recommendedName>
</protein>
<dbReference type="PROSITE" id="PS00028">
    <property type="entry name" value="ZINC_FINGER_C2H2_1"/>
    <property type="match status" value="7"/>
</dbReference>
<keyword evidence="7" id="KW-0805">Transcription regulation</keyword>
<dbReference type="PANTHER" id="PTHR24393:SF15">
    <property type="entry name" value="IP01243P-RELATED"/>
    <property type="match status" value="1"/>
</dbReference>
<dbReference type="Gene3D" id="3.30.160.60">
    <property type="entry name" value="Classic Zinc Finger"/>
    <property type="match status" value="5"/>
</dbReference>
<feature type="domain" description="C2H2-type" evidence="12">
    <location>
        <begin position="15"/>
        <end position="42"/>
    </location>
</feature>
<organism evidence="13 14">
    <name type="scientific">Meganyctiphanes norvegica</name>
    <name type="common">Northern krill</name>
    <name type="synonym">Thysanopoda norvegica</name>
    <dbReference type="NCBI Taxonomy" id="48144"/>
    <lineage>
        <taxon>Eukaryota</taxon>
        <taxon>Metazoa</taxon>
        <taxon>Ecdysozoa</taxon>
        <taxon>Arthropoda</taxon>
        <taxon>Crustacea</taxon>
        <taxon>Multicrustacea</taxon>
        <taxon>Malacostraca</taxon>
        <taxon>Eumalacostraca</taxon>
        <taxon>Eucarida</taxon>
        <taxon>Euphausiacea</taxon>
        <taxon>Euphausiidae</taxon>
        <taxon>Meganyctiphanes</taxon>
    </lineage>
</organism>
<dbReference type="PROSITE" id="PS50157">
    <property type="entry name" value="ZINC_FINGER_C2H2_2"/>
    <property type="match status" value="6"/>
</dbReference>
<evidence type="ECO:0000259" key="12">
    <source>
        <dbReference type="PROSITE" id="PS50157"/>
    </source>
</evidence>
<evidence type="ECO:0000256" key="6">
    <source>
        <dbReference type="ARBA" id="ARBA00022833"/>
    </source>
</evidence>
<keyword evidence="5 11" id="KW-0863">Zinc-finger</keyword>
<dbReference type="SMART" id="SM00355">
    <property type="entry name" value="ZnF_C2H2"/>
    <property type="match status" value="7"/>
</dbReference>
<feature type="domain" description="C2H2-type" evidence="12">
    <location>
        <begin position="103"/>
        <end position="131"/>
    </location>
</feature>
<feature type="domain" description="C2H2-type" evidence="12">
    <location>
        <begin position="60"/>
        <end position="87"/>
    </location>
</feature>
<dbReference type="EMBL" id="CAXKWB010077870">
    <property type="protein sequence ID" value="CAL4201866.1"/>
    <property type="molecule type" value="Genomic_DNA"/>
</dbReference>
<evidence type="ECO:0000313" key="14">
    <source>
        <dbReference type="Proteomes" id="UP001497623"/>
    </source>
</evidence>
<evidence type="ECO:0000256" key="3">
    <source>
        <dbReference type="ARBA" id="ARBA00022723"/>
    </source>
</evidence>
<evidence type="ECO:0000256" key="8">
    <source>
        <dbReference type="ARBA" id="ARBA00023125"/>
    </source>
</evidence>
<dbReference type="GO" id="GO:0001228">
    <property type="term" value="F:DNA-binding transcription activator activity, RNA polymerase II-specific"/>
    <property type="evidence" value="ECO:0007669"/>
    <property type="project" value="TreeGrafter"/>
</dbReference>
<keyword evidence="10" id="KW-0539">Nucleus</keyword>
<dbReference type="FunFam" id="3.30.160.60:FF:000624">
    <property type="entry name" value="zinc finger protein 697"/>
    <property type="match status" value="1"/>
</dbReference>
<comment type="similarity">
    <text evidence="2">Belongs to the krueppel C2H2-type zinc-finger protein family.</text>
</comment>
<evidence type="ECO:0000256" key="9">
    <source>
        <dbReference type="ARBA" id="ARBA00023163"/>
    </source>
</evidence>
<dbReference type="PANTHER" id="PTHR24393">
    <property type="entry name" value="ZINC FINGER PROTEIN"/>
    <property type="match status" value="1"/>
</dbReference>
<evidence type="ECO:0000256" key="7">
    <source>
        <dbReference type="ARBA" id="ARBA00023015"/>
    </source>
</evidence>
<feature type="domain" description="C2H2-type" evidence="12">
    <location>
        <begin position="189"/>
        <end position="217"/>
    </location>
</feature>
<accession>A0AAV2SL23</accession>
<feature type="domain" description="C2H2-type" evidence="12">
    <location>
        <begin position="160"/>
        <end position="188"/>
    </location>
</feature>
<comment type="subcellular location">
    <subcellularLocation>
        <location evidence="1">Nucleus</location>
    </subcellularLocation>
</comment>
<evidence type="ECO:0000256" key="4">
    <source>
        <dbReference type="ARBA" id="ARBA00022737"/>
    </source>
</evidence>
<evidence type="ECO:0000313" key="13">
    <source>
        <dbReference type="EMBL" id="CAL4201866.1"/>
    </source>
</evidence>
<keyword evidence="8" id="KW-0238">DNA-binding</keyword>
<keyword evidence="6" id="KW-0862">Zinc</keyword>
<dbReference type="InterPro" id="IPR013087">
    <property type="entry name" value="Znf_C2H2_type"/>
</dbReference>
<dbReference type="Pfam" id="PF13894">
    <property type="entry name" value="zf-C2H2_4"/>
    <property type="match status" value="1"/>
</dbReference>
<keyword evidence="3" id="KW-0479">Metal-binding</keyword>